<dbReference type="GO" id="GO:0006974">
    <property type="term" value="P:DNA damage response"/>
    <property type="evidence" value="ECO:0007669"/>
    <property type="project" value="TreeGrafter"/>
</dbReference>
<sequence length="245" mass="25716">MRTTLKPLLLALSIAAGTAMTAHAQTAPSYTIPNDGTLLNVSAEAEAKRVPDIATVSAGVVTQAVDGNAAMRQNAEQMSKVMTAVKAAGIADKDVQTSGINLNPQYSYKENEAPKIIGYQASNTVSLKVRDIAKLGKVLDALVAQGANDINGPSFSIDQPEPVYDEARVAALKKARARAETYAKSLGLKVRRIVSISEGRNGGGVVPPMMMAASMRSAKAEMDTQVAPGESTLSITLDVTFELGR</sequence>
<reference evidence="2 3" key="1">
    <citation type="journal article" date="2005" name="Genome Res.">
        <title>Comparative and functional genomic analyses of the pathogenicity of phytopathogen Xanthomonas campestris pv. campestris.</title>
        <authorList>
            <person name="Qian W."/>
            <person name="Jia Y."/>
            <person name="Ren S.X."/>
            <person name="He Y.Q."/>
            <person name="Feng J.X."/>
            <person name="Lu L.F."/>
            <person name="Sun Q."/>
            <person name="Ying G."/>
            <person name="Tang D.J."/>
            <person name="Tang H."/>
            <person name="Wu W."/>
            <person name="Hao P."/>
            <person name="Wang L."/>
            <person name="Jiang B.L."/>
            <person name="Zeng S."/>
            <person name="Gu W.Y."/>
            <person name="Lu G."/>
            <person name="Rong L."/>
            <person name="Tian Y."/>
            <person name="Yao Z."/>
            <person name="Fu G."/>
            <person name="Chen B."/>
            <person name="Fang R."/>
            <person name="Qiang B."/>
            <person name="Chen Z."/>
            <person name="Zhao G.P."/>
            <person name="Tang J.L."/>
            <person name="He C."/>
        </authorList>
    </citation>
    <scope>NUCLEOTIDE SEQUENCE [LARGE SCALE GENOMIC DNA]</scope>
    <source>
        <strain evidence="2 3">8004</strain>
    </source>
</reference>
<name>A0A0H2X615_XANC8</name>
<protein>
    <submittedName>
        <fullName evidence="2">Outer membrane protein</fullName>
    </submittedName>
</protein>
<dbReference type="RefSeq" id="WP_011037741.1">
    <property type="nucleotide sequence ID" value="NC_007086.1"/>
</dbReference>
<dbReference type="PANTHER" id="PTHR34387:SF1">
    <property type="entry name" value="PERIPLASMIC IMMUNOGENIC PROTEIN"/>
    <property type="match status" value="1"/>
</dbReference>
<dbReference type="InterPro" id="IPR052022">
    <property type="entry name" value="26kDa_periplasmic_antigen"/>
</dbReference>
<proteinExistence type="predicted"/>
<dbReference type="AlphaFoldDB" id="A0A0H2X615"/>
<feature type="chain" id="PRO_5002601501" evidence="1">
    <location>
        <begin position="25"/>
        <end position="245"/>
    </location>
</feature>
<evidence type="ECO:0000313" key="3">
    <source>
        <dbReference type="Proteomes" id="UP000000420"/>
    </source>
</evidence>
<feature type="signal peptide" evidence="1">
    <location>
        <begin position="1"/>
        <end position="24"/>
    </location>
</feature>
<dbReference type="PANTHER" id="PTHR34387">
    <property type="entry name" value="SLR1258 PROTEIN"/>
    <property type="match status" value="1"/>
</dbReference>
<dbReference type="Pfam" id="PF04402">
    <property type="entry name" value="SIMPL"/>
    <property type="match status" value="1"/>
</dbReference>
<keyword evidence="1" id="KW-0732">Signal</keyword>
<dbReference type="Gene3D" id="3.30.110.170">
    <property type="entry name" value="Protein of unknown function (DUF541), domain 1"/>
    <property type="match status" value="1"/>
</dbReference>
<gene>
    <name evidence="2" type="ordered locus">XC_1505</name>
</gene>
<accession>A0A0H2X615</accession>
<dbReference type="KEGG" id="xcb:XC_1505"/>
<dbReference type="EMBL" id="CP000050">
    <property type="protein sequence ID" value="AAY48573.1"/>
    <property type="molecule type" value="Genomic_DNA"/>
</dbReference>
<organism evidence="2 3">
    <name type="scientific">Xanthomonas campestris pv. campestris (strain 8004)</name>
    <dbReference type="NCBI Taxonomy" id="314565"/>
    <lineage>
        <taxon>Bacteria</taxon>
        <taxon>Pseudomonadati</taxon>
        <taxon>Pseudomonadota</taxon>
        <taxon>Gammaproteobacteria</taxon>
        <taxon>Lysobacterales</taxon>
        <taxon>Lysobacteraceae</taxon>
        <taxon>Xanthomonas</taxon>
    </lineage>
</organism>
<dbReference type="InterPro" id="IPR007497">
    <property type="entry name" value="SIMPL/DUF541"/>
</dbReference>
<evidence type="ECO:0000313" key="2">
    <source>
        <dbReference type="EMBL" id="AAY48573.1"/>
    </source>
</evidence>
<dbReference type="HOGENOM" id="CLU_080344_4_2_6"/>
<dbReference type="Proteomes" id="UP000000420">
    <property type="component" value="Chromosome"/>
</dbReference>
<dbReference type="Gene3D" id="3.30.70.2970">
    <property type="entry name" value="Protein of unknown function (DUF541), domain 2"/>
    <property type="match status" value="1"/>
</dbReference>
<dbReference type="DNASU" id="999319"/>
<evidence type="ECO:0000256" key="1">
    <source>
        <dbReference type="SAM" id="SignalP"/>
    </source>
</evidence>